<dbReference type="Pfam" id="PF04043">
    <property type="entry name" value="PMEI"/>
    <property type="match status" value="1"/>
</dbReference>
<protein>
    <recommendedName>
        <fullName evidence="4">Pectinesterase inhibitor domain-containing protein</fullName>
    </recommendedName>
</protein>
<proteinExistence type="predicted"/>
<dbReference type="Gene3D" id="1.20.140.40">
    <property type="entry name" value="Invertase/pectin methylesterase inhibitor family protein"/>
    <property type="match status" value="1"/>
</dbReference>
<keyword evidence="6" id="KW-1185">Reference proteome</keyword>
<organism evidence="5 6">
    <name type="scientific">Escallonia herrerae</name>
    <dbReference type="NCBI Taxonomy" id="1293975"/>
    <lineage>
        <taxon>Eukaryota</taxon>
        <taxon>Viridiplantae</taxon>
        <taxon>Streptophyta</taxon>
        <taxon>Embryophyta</taxon>
        <taxon>Tracheophyta</taxon>
        <taxon>Spermatophyta</taxon>
        <taxon>Magnoliopsida</taxon>
        <taxon>eudicotyledons</taxon>
        <taxon>Gunneridae</taxon>
        <taxon>Pentapetalae</taxon>
        <taxon>asterids</taxon>
        <taxon>campanulids</taxon>
        <taxon>Escalloniales</taxon>
        <taxon>Escalloniaceae</taxon>
        <taxon>Escallonia</taxon>
    </lineage>
</organism>
<dbReference type="InterPro" id="IPR006501">
    <property type="entry name" value="Pectinesterase_inhib_dom"/>
</dbReference>
<feature type="signal peptide" evidence="3">
    <location>
        <begin position="1"/>
        <end position="25"/>
    </location>
</feature>
<feature type="compositionally biased region" description="Polar residues" evidence="2">
    <location>
        <begin position="49"/>
        <end position="60"/>
    </location>
</feature>
<dbReference type="EMBL" id="JAVXUP010001130">
    <property type="protein sequence ID" value="KAK3015633.1"/>
    <property type="molecule type" value="Genomic_DNA"/>
</dbReference>
<evidence type="ECO:0000256" key="2">
    <source>
        <dbReference type="SAM" id="MobiDB-lite"/>
    </source>
</evidence>
<reference evidence="5" key="1">
    <citation type="submission" date="2022-12" db="EMBL/GenBank/DDBJ databases">
        <title>Draft genome assemblies for two species of Escallonia (Escalloniales).</title>
        <authorList>
            <person name="Chanderbali A."/>
            <person name="Dervinis C."/>
            <person name="Anghel I."/>
            <person name="Soltis D."/>
            <person name="Soltis P."/>
            <person name="Zapata F."/>
        </authorList>
    </citation>
    <scope>NUCLEOTIDE SEQUENCE</scope>
    <source>
        <strain evidence="5">UCBG64.0493</strain>
        <tissue evidence="5">Leaf</tissue>
    </source>
</reference>
<gene>
    <name evidence="5" type="ORF">RJ639_005507</name>
</gene>
<dbReference type="NCBIfam" id="TIGR01614">
    <property type="entry name" value="PME_inhib"/>
    <property type="match status" value="1"/>
</dbReference>
<name>A0AA88VX66_9ASTE</name>
<evidence type="ECO:0000259" key="4">
    <source>
        <dbReference type="SMART" id="SM00856"/>
    </source>
</evidence>
<comment type="caution">
    <text evidence="5">The sequence shown here is derived from an EMBL/GenBank/DDBJ whole genome shotgun (WGS) entry which is preliminary data.</text>
</comment>
<evidence type="ECO:0000256" key="3">
    <source>
        <dbReference type="SAM" id="SignalP"/>
    </source>
</evidence>
<keyword evidence="1 3" id="KW-0732">Signal</keyword>
<evidence type="ECO:0000313" key="5">
    <source>
        <dbReference type="EMBL" id="KAK3015633.1"/>
    </source>
</evidence>
<dbReference type="SMART" id="SM00856">
    <property type="entry name" value="PMEI"/>
    <property type="match status" value="1"/>
</dbReference>
<dbReference type="CDD" id="cd15800">
    <property type="entry name" value="PMEI-like_2"/>
    <property type="match status" value="1"/>
</dbReference>
<dbReference type="AlphaFoldDB" id="A0AA88VX66"/>
<dbReference type="InterPro" id="IPR035513">
    <property type="entry name" value="Invertase/methylesterase_inhib"/>
</dbReference>
<dbReference type="SUPFAM" id="SSF101148">
    <property type="entry name" value="Plant invertase/pectin methylesterase inhibitor"/>
    <property type="match status" value="1"/>
</dbReference>
<feature type="chain" id="PRO_5041671714" description="Pectinesterase inhibitor domain-containing protein" evidence="3">
    <location>
        <begin position="26"/>
        <end position="292"/>
    </location>
</feature>
<dbReference type="Proteomes" id="UP001188597">
    <property type="component" value="Unassembled WGS sequence"/>
</dbReference>
<feature type="domain" description="Pectinesterase inhibitor" evidence="4">
    <location>
        <begin position="85"/>
        <end position="241"/>
    </location>
</feature>
<evidence type="ECO:0000256" key="1">
    <source>
        <dbReference type="ARBA" id="ARBA00022729"/>
    </source>
</evidence>
<dbReference type="PANTHER" id="PTHR31080">
    <property type="entry name" value="PECTINESTERASE INHIBITOR-LIKE"/>
    <property type="match status" value="1"/>
</dbReference>
<dbReference type="PANTHER" id="PTHR31080:SF68">
    <property type="entry name" value="PLANT INVERTASE_PECTIN METHYLESTERASE INHIBITOR SUPERFAMILY PROTEIN"/>
    <property type="match status" value="1"/>
</dbReference>
<dbReference type="InterPro" id="IPR051955">
    <property type="entry name" value="PME_Inhibitor"/>
</dbReference>
<feature type="region of interest" description="Disordered" evidence="2">
    <location>
        <begin position="29"/>
        <end position="91"/>
    </location>
</feature>
<dbReference type="GO" id="GO:0004857">
    <property type="term" value="F:enzyme inhibitor activity"/>
    <property type="evidence" value="ECO:0007669"/>
    <property type="project" value="InterPro"/>
</dbReference>
<evidence type="ECO:0000313" key="6">
    <source>
        <dbReference type="Proteomes" id="UP001188597"/>
    </source>
</evidence>
<sequence>MEPHRYQAFFLISFFPLVLLNPANAGFESQSPAPALQPVSSPGLEPELSPNSSDPPTNHVSFPPSESPAPSISDLPPESPVPPSDVNPTIREICDKTDHPGLCLSTIAPYLKGKADMMSVLDVAIKASIEVTRLALFMAKKVASLPGTPPDVASILKDCKGSYDDALYNFQNAMDALPARDTGTMSTMLSAVITDIGDCDDEFSGQNNPLANYADRQWLLSRVSSRKSSCYSGFFRNSIFIQRSFTQFFNNPVTYVRICWTVRITFCTSRLRTHWRRGFLNVSVASLFFKNL</sequence>
<accession>A0AA88VX66</accession>